<gene>
    <name evidence="3" type="ORF">PTXU04_00030</name>
</gene>
<dbReference type="InterPro" id="IPR018537">
    <property type="entry name" value="Peptidoglycan-bd_3"/>
</dbReference>
<keyword evidence="4" id="KW-1185">Reference proteome</keyword>
<dbReference type="SMR" id="A0A482MST9"/>
<reference evidence="3 4" key="1">
    <citation type="submission" date="2019-01" db="EMBL/GenBank/DDBJ databases">
        <title>Still something new to discover - new insights into E. coli phage diversity and taxonomy.</title>
        <authorList>
            <person name="Korf I.H.E."/>
            <person name="Adriaennsens E."/>
            <person name="Dreiseikelmann B."/>
            <person name="Kropinski A."/>
            <person name="Nimtz M."/>
            <person name="Meier-Kolthoff J.P."/>
            <person name="Rohde M."/>
            <person name="van Raaij M."/>
            <person name="Wittmann J."/>
        </authorList>
    </citation>
    <scope>NUCLEOTIDE SEQUENCE [LARGE SCALE GENOMIC DNA]</scope>
</reference>
<dbReference type="InterPro" id="IPR008565">
    <property type="entry name" value="TtsA-like_GH18_dom"/>
</dbReference>
<dbReference type="SUPFAM" id="SSF53955">
    <property type="entry name" value="Lysozyme-like"/>
    <property type="match status" value="1"/>
</dbReference>
<dbReference type="Gene3D" id="1.20.141.10">
    <property type="entry name" value="Chitosanase, subunit A, domain 1"/>
    <property type="match status" value="1"/>
</dbReference>
<name>A0A482MST9_9CAUD</name>
<proteinExistence type="predicted"/>
<feature type="domain" description="TtsA-like Glycoside hydrolase family 108" evidence="1">
    <location>
        <begin position="9"/>
        <end position="91"/>
    </location>
</feature>
<evidence type="ECO:0000259" key="2">
    <source>
        <dbReference type="Pfam" id="PF09374"/>
    </source>
</evidence>
<feature type="domain" description="Peptidoglycan binding" evidence="2">
    <location>
        <begin position="96"/>
        <end position="174"/>
    </location>
</feature>
<sequence>MSTVREIIEEIIRVEGGYVDHPNDPGGATKYGITEKVARNAGYKGHMKDLPQSTAYEIYYNDYVVNTGFYVVAELDSAIGAEVVDTGVNMGPAVAGKFLQRALNAASGAGLVVDGKVGKRTINALDDFLRLRGSAGTKVLLKMLNSLQCVRYIELTESNAKNRSFIYGWVANRVNI</sequence>
<evidence type="ECO:0000259" key="1">
    <source>
        <dbReference type="Pfam" id="PF05838"/>
    </source>
</evidence>
<organism evidence="3 4">
    <name type="scientific">Escherichia phage PTXU04</name>
    <dbReference type="NCBI Taxonomy" id="2508206"/>
    <lineage>
        <taxon>Viruses</taxon>
        <taxon>Duplodnaviria</taxon>
        <taxon>Heunggongvirae</taxon>
        <taxon>Uroviricota</taxon>
        <taxon>Caudoviricetes</taxon>
        <taxon>Xuquatrovirus</taxon>
        <taxon>Xuquatrovirus PTXU04</taxon>
    </lineage>
</organism>
<dbReference type="Pfam" id="PF09374">
    <property type="entry name" value="PG_binding_3"/>
    <property type="match status" value="1"/>
</dbReference>
<dbReference type="CDD" id="cd13926">
    <property type="entry name" value="N-acetylmuramidase_GH108"/>
    <property type="match status" value="1"/>
</dbReference>
<dbReference type="Pfam" id="PF05838">
    <property type="entry name" value="Glyco_hydro_108"/>
    <property type="match status" value="1"/>
</dbReference>
<dbReference type="EMBL" id="MK373772">
    <property type="protein sequence ID" value="QBQ76644.1"/>
    <property type="molecule type" value="Genomic_DNA"/>
</dbReference>
<accession>A0A482MST9</accession>
<evidence type="ECO:0000313" key="4">
    <source>
        <dbReference type="Proteomes" id="UP000307461"/>
    </source>
</evidence>
<dbReference type="Proteomes" id="UP000307461">
    <property type="component" value="Segment"/>
</dbReference>
<dbReference type="InterPro" id="IPR023346">
    <property type="entry name" value="Lysozyme-like_dom_sf"/>
</dbReference>
<evidence type="ECO:0000313" key="3">
    <source>
        <dbReference type="EMBL" id="QBQ76644.1"/>
    </source>
</evidence>
<protein>
    <submittedName>
        <fullName evidence="3">Putative peptidoglycan domain protein</fullName>
    </submittedName>
</protein>